<evidence type="ECO:0000313" key="16">
    <source>
        <dbReference type="Proteomes" id="UP001230768"/>
    </source>
</evidence>
<evidence type="ECO:0000256" key="8">
    <source>
        <dbReference type="ARBA" id="ARBA00022927"/>
    </source>
</evidence>
<keyword evidence="9 13" id="KW-1133">Transmembrane helix</keyword>
<dbReference type="PANTHER" id="PTHR30531">
    <property type="entry name" value="FLAGELLAR BIOSYNTHETIC PROTEIN FLHB"/>
    <property type="match status" value="1"/>
</dbReference>
<dbReference type="InterPro" id="IPR006136">
    <property type="entry name" value="FlhB"/>
</dbReference>
<evidence type="ECO:0000256" key="6">
    <source>
        <dbReference type="ARBA" id="ARBA00022692"/>
    </source>
</evidence>
<comment type="function">
    <text evidence="12 13">Required for formation of the rod structure in the basal body of the flagellar apparatus. Together with FliI and FliH, may constitute the export apparatus of flagellin.</text>
</comment>
<keyword evidence="4 13" id="KW-0813">Transport</keyword>
<feature type="transmembrane region" description="Helical" evidence="13">
    <location>
        <begin position="139"/>
        <end position="165"/>
    </location>
</feature>
<evidence type="ECO:0000256" key="10">
    <source>
        <dbReference type="ARBA" id="ARBA00023136"/>
    </source>
</evidence>
<evidence type="ECO:0000256" key="9">
    <source>
        <dbReference type="ARBA" id="ARBA00022989"/>
    </source>
</evidence>
<feature type="transmembrane region" description="Helical" evidence="13">
    <location>
        <begin position="34"/>
        <end position="55"/>
    </location>
</feature>
<comment type="similarity">
    <text evidence="2 13">Belongs to the type III secretion exporter family.</text>
</comment>
<evidence type="ECO:0000256" key="7">
    <source>
        <dbReference type="ARBA" id="ARBA00022795"/>
    </source>
</evidence>
<dbReference type="SUPFAM" id="SSF160544">
    <property type="entry name" value="EscU C-terminal domain-like"/>
    <property type="match status" value="1"/>
</dbReference>
<evidence type="ECO:0000256" key="14">
    <source>
        <dbReference type="SAM" id="MobiDB-lite"/>
    </source>
</evidence>
<feature type="transmembrane region" description="Helical" evidence="13">
    <location>
        <begin position="196"/>
        <end position="215"/>
    </location>
</feature>
<keyword evidence="15" id="KW-0969">Cilium</keyword>
<keyword evidence="5 13" id="KW-1003">Cell membrane</keyword>
<dbReference type="Gene3D" id="6.10.250.2080">
    <property type="match status" value="1"/>
</dbReference>
<dbReference type="Pfam" id="PF01312">
    <property type="entry name" value="Bac_export_2"/>
    <property type="match status" value="1"/>
</dbReference>
<organism evidence="15 16">
    <name type="scientific">Pseudomonas wuhanensis</name>
    <dbReference type="NCBI Taxonomy" id="2954098"/>
    <lineage>
        <taxon>Bacteria</taxon>
        <taxon>Pseudomonadati</taxon>
        <taxon>Pseudomonadota</taxon>
        <taxon>Gammaproteobacteria</taxon>
        <taxon>Pseudomonadales</taxon>
        <taxon>Pseudomonadaceae</taxon>
        <taxon>Pseudomonas</taxon>
    </lineage>
</organism>
<dbReference type="PANTHER" id="PTHR30531:SF12">
    <property type="entry name" value="FLAGELLAR BIOSYNTHETIC PROTEIN FLHB"/>
    <property type="match status" value="1"/>
</dbReference>
<dbReference type="NCBIfam" id="TIGR00328">
    <property type="entry name" value="flhB"/>
    <property type="match status" value="1"/>
</dbReference>
<gene>
    <name evidence="13 15" type="primary">flhB</name>
    <name evidence="15" type="ORF">PSH88_22020</name>
</gene>
<evidence type="ECO:0000256" key="2">
    <source>
        <dbReference type="ARBA" id="ARBA00010690"/>
    </source>
</evidence>
<dbReference type="InterPro" id="IPR029025">
    <property type="entry name" value="T3SS_substrate_exporter_C"/>
</dbReference>
<dbReference type="Gene3D" id="3.40.1690.10">
    <property type="entry name" value="secretion proteins EscU"/>
    <property type="match status" value="1"/>
</dbReference>
<feature type="transmembrane region" description="Helical" evidence="13">
    <location>
        <begin position="89"/>
        <end position="118"/>
    </location>
</feature>
<sequence length="379" mass="41988">MAESESGQDKTEDPTEKRKKDSREKGEIARSKELNTLAVMLAGAGALLIFGGALAQDMMELMRMNFTLSREVILDQRNMGTFLLHSGQIALLAIQPVMITLLLAALIGPISLGGWLFAAGSMAPKFSRMNPGAGLKRMFSAKALVELLKALAKFFIVLFVALVVLSSDIDDLLRIAHEPLDMAIIHSLQVVGWSTLWMACGLILIAAVDVPVQLWESMKKLKMTKQEVRDEHKDQEGKPEVKQRIRQLQREMSQRRMMAAIPEADVVITNPTHYAVALKYDPEKGGAPMLIAKGSDFLALKIREIAVANEVLLLESPALARSIYYSTELEQEIPGGLYLAVAQVLAYVYQIRQYRAGKGKRPDPLQDDLPIPPDLRRDS</sequence>
<protein>
    <recommendedName>
        <fullName evidence="3 13">Flagellar biosynthetic protein FlhB</fullName>
    </recommendedName>
</protein>
<comment type="subcellular location">
    <subcellularLocation>
        <location evidence="1">Cell membrane</location>
        <topology evidence="1">Multi-pass membrane protein</topology>
    </subcellularLocation>
</comment>
<keyword evidence="15" id="KW-0282">Flagellum</keyword>
<evidence type="ECO:0000256" key="11">
    <source>
        <dbReference type="ARBA" id="ARBA00023225"/>
    </source>
</evidence>
<keyword evidence="10 13" id="KW-0472">Membrane</keyword>
<evidence type="ECO:0000313" key="15">
    <source>
        <dbReference type="EMBL" id="WLI16909.1"/>
    </source>
</evidence>
<keyword evidence="7 13" id="KW-1005">Bacterial flagellum biogenesis</keyword>
<feature type="region of interest" description="Disordered" evidence="14">
    <location>
        <begin position="1"/>
        <end position="27"/>
    </location>
</feature>
<dbReference type="RefSeq" id="WP_305422628.1">
    <property type="nucleotide sequence ID" value="NZ_CP117430.1"/>
</dbReference>
<dbReference type="Proteomes" id="UP001230768">
    <property type="component" value="Chromosome"/>
</dbReference>
<name>A0ABY9GMD4_9PSED</name>
<keyword evidence="8 13" id="KW-0653">Protein transport</keyword>
<feature type="region of interest" description="Disordered" evidence="14">
    <location>
        <begin position="358"/>
        <end position="379"/>
    </location>
</feature>
<evidence type="ECO:0000256" key="3">
    <source>
        <dbReference type="ARBA" id="ARBA00021622"/>
    </source>
</evidence>
<keyword evidence="11 13" id="KW-1006">Bacterial flagellum protein export</keyword>
<keyword evidence="16" id="KW-1185">Reference proteome</keyword>
<proteinExistence type="inferred from homology"/>
<accession>A0ABY9GMD4</accession>
<dbReference type="InterPro" id="IPR006135">
    <property type="entry name" value="T3SS_substrate_exporter"/>
</dbReference>
<evidence type="ECO:0000256" key="1">
    <source>
        <dbReference type="ARBA" id="ARBA00004651"/>
    </source>
</evidence>
<evidence type="ECO:0000256" key="5">
    <source>
        <dbReference type="ARBA" id="ARBA00022475"/>
    </source>
</evidence>
<dbReference type="EMBL" id="CP117430">
    <property type="protein sequence ID" value="WLI16909.1"/>
    <property type="molecule type" value="Genomic_DNA"/>
</dbReference>
<keyword evidence="6 13" id="KW-0812">Transmembrane</keyword>
<evidence type="ECO:0000256" key="4">
    <source>
        <dbReference type="ARBA" id="ARBA00022448"/>
    </source>
</evidence>
<keyword evidence="15" id="KW-0966">Cell projection</keyword>
<dbReference type="PRINTS" id="PR00950">
    <property type="entry name" value="TYPE3IMSPROT"/>
</dbReference>
<evidence type="ECO:0000256" key="12">
    <source>
        <dbReference type="ARBA" id="ARBA00025078"/>
    </source>
</evidence>
<evidence type="ECO:0000256" key="13">
    <source>
        <dbReference type="RuleBase" id="RU364091"/>
    </source>
</evidence>
<feature type="compositionally biased region" description="Basic and acidic residues" evidence="14">
    <location>
        <begin position="7"/>
        <end position="27"/>
    </location>
</feature>
<reference evidence="15 16" key="1">
    <citation type="submission" date="2023-02" db="EMBL/GenBank/DDBJ databases">
        <title>Evolution of Hrp T3SS in non-pathogenic Pseudomonas fluorescens.</title>
        <authorList>
            <person name="Liao K."/>
            <person name="Wei H."/>
            <person name="Gu Y."/>
        </authorList>
    </citation>
    <scope>NUCLEOTIDE SEQUENCE [LARGE SCALE GENOMIC DNA]</scope>
    <source>
        <strain evidence="15 16">FP607</strain>
    </source>
</reference>